<sequence>MAFWLAVGRRSAASAFGFDFMMIMIRLGETFIKMVIFLINVFGFDFLINEKVDRNKSSLHLLWFVKSP</sequence>
<proteinExistence type="predicted"/>
<name>A0A0E0IP05_ORYNI</name>
<keyword evidence="1" id="KW-0812">Transmembrane</keyword>
<accession>A0A0E0IP05</accession>
<keyword evidence="1" id="KW-0472">Membrane</keyword>
<protein>
    <submittedName>
        <fullName evidence="2">Uncharacterized protein</fullName>
    </submittedName>
</protein>
<dbReference type="HOGENOM" id="CLU_2798315_0_0_1"/>
<keyword evidence="1" id="KW-1133">Transmembrane helix</keyword>
<dbReference type="Gramene" id="ONIVA10G00880.1">
    <property type="protein sequence ID" value="ONIVA10G00880.1"/>
    <property type="gene ID" value="ONIVA10G00880"/>
</dbReference>
<dbReference type="EnsemblPlants" id="ONIVA10G00880.1">
    <property type="protein sequence ID" value="ONIVA10G00880.1"/>
    <property type="gene ID" value="ONIVA10G00880"/>
</dbReference>
<reference evidence="2" key="2">
    <citation type="submission" date="2018-04" db="EMBL/GenBank/DDBJ databases">
        <title>OnivRS2 (Oryza nivara Reference Sequence Version 2).</title>
        <authorList>
            <person name="Zhang J."/>
            <person name="Kudrna D."/>
            <person name="Lee S."/>
            <person name="Talag J."/>
            <person name="Rajasekar S."/>
            <person name="Welchert J."/>
            <person name="Hsing Y.-I."/>
            <person name="Wing R.A."/>
        </authorList>
    </citation>
    <scope>NUCLEOTIDE SEQUENCE [LARGE SCALE GENOMIC DNA]</scope>
</reference>
<organism evidence="2">
    <name type="scientific">Oryza nivara</name>
    <name type="common">Indian wild rice</name>
    <name type="synonym">Oryza sativa f. spontanea</name>
    <dbReference type="NCBI Taxonomy" id="4536"/>
    <lineage>
        <taxon>Eukaryota</taxon>
        <taxon>Viridiplantae</taxon>
        <taxon>Streptophyta</taxon>
        <taxon>Embryophyta</taxon>
        <taxon>Tracheophyta</taxon>
        <taxon>Spermatophyta</taxon>
        <taxon>Magnoliopsida</taxon>
        <taxon>Liliopsida</taxon>
        <taxon>Poales</taxon>
        <taxon>Poaceae</taxon>
        <taxon>BOP clade</taxon>
        <taxon>Oryzoideae</taxon>
        <taxon>Oryzeae</taxon>
        <taxon>Oryzinae</taxon>
        <taxon>Oryza</taxon>
    </lineage>
</organism>
<reference evidence="2" key="1">
    <citation type="submission" date="2015-04" db="UniProtKB">
        <authorList>
            <consortium name="EnsemblPlants"/>
        </authorList>
    </citation>
    <scope>IDENTIFICATION</scope>
    <source>
        <strain evidence="2">SL10</strain>
    </source>
</reference>
<dbReference type="AlphaFoldDB" id="A0A0E0IP05"/>
<feature type="transmembrane region" description="Helical" evidence="1">
    <location>
        <begin position="31"/>
        <end position="48"/>
    </location>
</feature>
<evidence type="ECO:0000313" key="2">
    <source>
        <dbReference type="EnsemblPlants" id="ONIVA10G00880.1"/>
    </source>
</evidence>
<evidence type="ECO:0000256" key="1">
    <source>
        <dbReference type="SAM" id="Phobius"/>
    </source>
</evidence>
<dbReference type="Proteomes" id="UP000006591">
    <property type="component" value="Chromosome 10"/>
</dbReference>
<evidence type="ECO:0000313" key="3">
    <source>
        <dbReference type="Proteomes" id="UP000006591"/>
    </source>
</evidence>
<keyword evidence="3" id="KW-1185">Reference proteome</keyword>